<dbReference type="GO" id="GO:0046872">
    <property type="term" value="F:metal ion binding"/>
    <property type="evidence" value="ECO:0007669"/>
    <property type="project" value="UniProtKB-KW"/>
</dbReference>
<dbReference type="InterPro" id="IPR017941">
    <property type="entry name" value="Rieske_2Fe-2S"/>
</dbReference>
<evidence type="ECO:0000313" key="7">
    <source>
        <dbReference type="Proteomes" id="UP000243847"/>
    </source>
</evidence>
<evidence type="ECO:0000256" key="4">
    <source>
        <dbReference type="ARBA" id="ARBA00023014"/>
    </source>
</evidence>
<dbReference type="SUPFAM" id="SSF50022">
    <property type="entry name" value="ISP domain"/>
    <property type="match status" value="1"/>
</dbReference>
<dbReference type="GO" id="GO:0016705">
    <property type="term" value="F:oxidoreductase activity, acting on paired donors, with incorporation or reduction of molecular oxygen"/>
    <property type="evidence" value="ECO:0007669"/>
    <property type="project" value="UniProtKB-ARBA"/>
</dbReference>
<evidence type="ECO:0000259" key="5">
    <source>
        <dbReference type="PROSITE" id="PS51296"/>
    </source>
</evidence>
<keyword evidence="1" id="KW-0001">2Fe-2S</keyword>
<dbReference type="Gene3D" id="2.102.10.10">
    <property type="entry name" value="Rieske [2Fe-2S] iron-sulphur domain"/>
    <property type="match status" value="1"/>
</dbReference>
<name>A0A173LWF5_9MICO</name>
<dbReference type="PROSITE" id="PS51257">
    <property type="entry name" value="PROKAR_LIPOPROTEIN"/>
    <property type="match status" value="1"/>
</dbReference>
<dbReference type="KEGG" id="amin:AUMI_17630"/>
<keyword evidence="2" id="KW-0479">Metal-binding</keyword>
<dbReference type="OrthoDB" id="25106at2"/>
<dbReference type="EMBL" id="AP017457">
    <property type="protein sequence ID" value="BAU99305.1"/>
    <property type="molecule type" value="Genomic_DNA"/>
</dbReference>
<dbReference type="InterPro" id="IPR006311">
    <property type="entry name" value="TAT_signal"/>
</dbReference>
<dbReference type="Pfam" id="PF00355">
    <property type="entry name" value="Rieske"/>
    <property type="match status" value="1"/>
</dbReference>
<evidence type="ECO:0000256" key="2">
    <source>
        <dbReference type="ARBA" id="ARBA00022723"/>
    </source>
</evidence>
<dbReference type="PROSITE" id="PS51318">
    <property type="entry name" value="TAT"/>
    <property type="match status" value="1"/>
</dbReference>
<dbReference type="GeneID" id="80451956"/>
<dbReference type="PROSITE" id="PS51296">
    <property type="entry name" value="RIESKE"/>
    <property type="match status" value="1"/>
</dbReference>
<keyword evidence="4" id="KW-0411">Iron-sulfur</keyword>
<dbReference type="GO" id="GO:0051537">
    <property type="term" value="F:2 iron, 2 sulfur cluster binding"/>
    <property type="evidence" value="ECO:0007669"/>
    <property type="project" value="UniProtKB-KW"/>
</dbReference>
<accession>A0A173LWF5</accession>
<evidence type="ECO:0000256" key="3">
    <source>
        <dbReference type="ARBA" id="ARBA00023004"/>
    </source>
</evidence>
<reference evidence="6 7" key="1">
    <citation type="journal article" date="2016" name="Genome Announc.">
        <title>Complete Genome Sequence of Aurantimicrobium minutum Type Strain KNCT, a Planktonic Ultramicrobacterium Isolated from River Water.</title>
        <authorList>
            <person name="Nakai R."/>
            <person name="Fujisawa T."/>
            <person name="Nakamura Y."/>
            <person name="Nishide H."/>
            <person name="Uchiyama I."/>
            <person name="Baba T."/>
            <person name="Toyoda A."/>
            <person name="Fujiyama A."/>
            <person name="Naganuma T."/>
            <person name="Niki H."/>
        </authorList>
    </citation>
    <scope>NUCLEOTIDE SEQUENCE [LARGE SCALE GENOMIC DNA]</scope>
    <source>
        <strain evidence="6 7">KNC</strain>
    </source>
</reference>
<organism evidence="6 7">
    <name type="scientific">Aurantimicrobium minutum</name>
    <dbReference type="NCBI Taxonomy" id="708131"/>
    <lineage>
        <taxon>Bacteria</taxon>
        <taxon>Bacillati</taxon>
        <taxon>Actinomycetota</taxon>
        <taxon>Actinomycetes</taxon>
        <taxon>Micrococcales</taxon>
        <taxon>Microbacteriaceae</taxon>
        <taxon>Aurantimicrobium</taxon>
    </lineage>
</organism>
<dbReference type="Proteomes" id="UP000243847">
    <property type="component" value="Chromosome sequence1"/>
</dbReference>
<evidence type="ECO:0000313" key="6">
    <source>
        <dbReference type="EMBL" id="BAU99305.1"/>
    </source>
</evidence>
<feature type="domain" description="Rieske" evidence="5">
    <location>
        <begin position="51"/>
        <end position="144"/>
    </location>
</feature>
<dbReference type="RefSeq" id="WP_096381542.1">
    <property type="nucleotide sequence ID" value="NZ_AP017457.1"/>
</dbReference>
<proteinExistence type="predicted"/>
<dbReference type="InterPro" id="IPR036922">
    <property type="entry name" value="Rieske_2Fe-2S_sf"/>
</dbReference>
<sequence>MAARNLTPKLSRREVLGLGAIGAAGVAVALTGCSNAVSASAGGSGMLPKGLEIGPTSDVPVGAGRNFEVEGTKLVVTQPVADEFHAFSAICTHEGCVVGCREKIIKCDCHEATFNPVNGDPMSGPANSPLPSFAIEVKDGVIYTA</sequence>
<protein>
    <submittedName>
        <fullName evidence="6">Rieske (2Fe-2S) domain protein</fullName>
    </submittedName>
</protein>
<gene>
    <name evidence="6" type="ORF">AUMI_17630</name>
</gene>
<keyword evidence="3" id="KW-0408">Iron</keyword>
<dbReference type="GO" id="GO:0004497">
    <property type="term" value="F:monooxygenase activity"/>
    <property type="evidence" value="ECO:0007669"/>
    <property type="project" value="UniProtKB-ARBA"/>
</dbReference>
<dbReference type="AlphaFoldDB" id="A0A173LWF5"/>
<evidence type="ECO:0000256" key="1">
    <source>
        <dbReference type="ARBA" id="ARBA00022714"/>
    </source>
</evidence>
<dbReference type="CDD" id="cd03467">
    <property type="entry name" value="Rieske"/>
    <property type="match status" value="1"/>
</dbReference>